<keyword evidence="3" id="KW-0813">Transport</keyword>
<dbReference type="InterPro" id="IPR024529">
    <property type="entry name" value="ECF_trnsprt_substrate-spec"/>
</dbReference>
<dbReference type="PANTHER" id="PTHR38438">
    <property type="entry name" value="RIBOFLAVIN TRANSPORTER RIBU"/>
    <property type="match status" value="1"/>
</dbReference>
<sequence length="249" mass="27124">MGEDGGSARFEMNIFKRLFDLSVKQPRFFNKAGFLFRTGERTIPLFVRCDRKGESDKMKHNKVRRLVSISMLSSIAFILMMLSFPILGAFPYLKIDFSDIPALLAVILYGPGAGIAVEAIKNVLNYFIAGSASGVPIDQAANFIAGTLFILPAAVLLKKSSSAKGFVTALFAGTLVMAVSMSILNYLLFLPAYTWFLNAPALTGEALKTTVLAGILPFNFIKGIAVALVSTPIFLSLKPRLKENVRMAK</sequence>
<dbReference type="PANTHER" id="PTHR38438:SF1">
    <property type="entry name" value="RIBOFLAVIN TRANSPORTER RIBU"/>
    <property type="match status" value="1"/>
</dbReference>
<accession>A0A8B5YHF6</accession>
<evidence type="ECO:0000256" key="8">
    <source>
        <dbReference type="SAM" id="Phobius"/>
    </source>
</evidence>
<dbReference type="InterPro" id="IPR025720">
    <property type="entry name" value="RibU"/>
</dbReference>
<dbReference type="Gene3D" id="1.10.1760.20">
    <property type="match status" value="1"/>
</dbReference>
<dbReference type="GO" id="GO:0032217">
    <property type="term" value="F:riboflavin transmembrane transporter activity"/>
    <property type="evidence" value="ECO:0007669"/>
    <property type="project" value="InterPro"/>
</dbReference>
<feature type="transmembrane region" description="Helical" evidence="8">
    <location>
        <begin position="216"/>
        <end position="237"/>
    </location>
</feature>
<evidence type="ECO:0000256" key="4">
    <source>
        <dbReference type="ARBA" id="ARBA00022475"/>
    </source>
</evidence>
<evidence type="ECO:0000313" key="9">
    <source>
        <dbReference type="EMBL" id="TWL32192.1"/>
    </source>
</evidence>
<keyword evidence="4" id="KW-1003">Cell membrane</keyword>
<dbReference type="AlphaFoldDB" id="A0A8B5YHF6"/>
<keyword evidence="6 8" id="KW-1133">Transmembrane helix</keyword>
<comment type="similarity">
    <text evidence="2">Belongs to the prokaryotic riboflavin transporter (P-RFT) (TC 2.A.87) family.</text>
</comment>
<keyword evidence="5 8" id="KW-0812">Transmembrane</keyword>
<comment type="subcellular location">
    <subcellularLocation>
        <location evidence="1">Cell membrane</location>
        <topology evidence="1">Multi-pass membrane protein</topology>
    </subcellularLocation>
</comment>
<evidence type="ECO:0000256" key="1">
    <source>
        <dbReference type="ARBA" id="ARBA00004651"/>
    </source>
</evidence>
<keyword evidence="7 8" id="KW-0472">Membrane</keyword>
<evidence type="ECO:0000313" key="10">
    <source>
        <dbReference type="Proteomes" id="UP000435910"/>
    </source>
</evidence>
<evidence type="ECO:0000256" key="2">
    <source>
        <dbReference type="ARBA" id="ARBA00005540"/>
    </source>
</evidence>
<evidence type="ECO:0000256" key="6">
    <source>
        <dbReference type="ARBA" id="ARBA00022989"/>
    </source>
</evidence>
<evidence type="ECO:0000256" key="5">
    <source>
        <dbReference type="ARBA" id="ARBA00022692"/>
    </source>
</evidence>
<evidence type="ECO:0000256" key="7">
    <source>
        <dbReference type="ARBA" id="ARBA00023136"/>
    </source>
</evidence>
<organism evidence="9 10">
    <name type="scientific">Bacillus licheniformis</name>
    <dbReference type="NCBI Taxonomy" id="1402"/>
    <lineage>
        <taxon>Bacteria</taxon>
        <taxon>Bacillati</taxon>
        <taxon>Bacillota</taxon>
        <taxon>Bacilli</taxon>
        <taxon>Bacillales</taxon>
        <taxon>Bacillaceae</taxon>
        <taxon>Bacillus</taxon>
    </lineage>
</organism>
<evidence type="ECO:0000256" key="3">
    <source>
        <dbReference type="ARBA" id="ARBA00022448"/>
    </source>
</evidence>
<name>A0A8B5YHF6_BACLI</name>
<gene>
    <name evidence="9" type="ORF">CHCC16736_2580</name>
</gene>
<feature type="transmembrane region" description="Helical" evidence="8">
    <location>
        <begin position="140"/>
        <end position="157"/>
    </location>
</feature>
<dbReference type="Proteomes" id="UP000435910">
    <property type="component" value="Unassembled WGS sequence"/>
</dbReference>
<dbReference type="EMBL" id="NILC01000009">
    <property type="protein sequence ID" value="TWL32192.1"/>
    <property type="molecule type" value="Genomic_DNA"/>
</dbReference>
<feature type="transmembrane region" description="Helical" evidence="8">
    <location>
        <begin position="169"/>
        <end position="196"/>
    </location>
</feature>
<dbReference type="GO" id="GO:0005886">
    <property type="term" value="C:plasma membrane"/>
    <property type="evidence" value="ECO:0007669"/>
    <property type="project" value="UniProtKB-SubCell"/>
</dbReference>
<comment type="caution">
    <text evidence="9">The sequence shown here is derived from an EMBL/GenBank/DDBJ whole genome shotgun (WGS) entry which is preliminary data.</text>
</comment>
<reference evidence="9 10" key="1">
    <citation type="submission" date="2019-06" db="EMBL/GenBank/DDBJ databases">
        <title>Genome sequence analysis of &gt;100 Bacillus licheniformis strains suggests intrinsic resistance to this species.</title>
        <authorList>
            <person name="Wels M."/>
            <person name="Siezen R.J."/>
            <person name="Johansen E."/>
            <person name="Stuer-Lauridsen B."/>
            <person name="Bjerre K."/>
            <person name="Nielsen B.K.K."/>
        </authorList>
    </citation>
    <scope>NUCLEOTIDE SEQUENCE [LARGE SCALE GENOMIC DNA]</scope>
    <source>
        <strain evidence="9 10">BAC-16736</strain>
    </source>
</reference>
<proteinExistence type="inferred from homology"/>
<protein>
    <submittedName>
        <fullName evidence="9">Riboflavin transporter FmnP</fullName>
    </submittedName>
</protein>
<feature type="transmembrane region" description="Helical" evidence="8">
    <location>
        <begin position="66"/>
        <end position="90"/>
    </location>
</feature>
<dbReference type="Pfam" id="PF12822">
    <property type="entry name" value="ECF_trnsprt"/>
    <property type="match status" value="1"/>
</dbReference>